<dbReference type="EMBL" id="AP015039">
    <property type="protein sequence ID" value="BAT90231.1"/>
    <property type="molecule type" value="Genomic_DNA"/>
</dbReference>
<evidence type="ECO:0000256" key="1">
    <source>
        <dbReference type="SAM" id="MobiDB-lite"/>
    </source>
</evidence>
<feature type="region of interest" description="Disordered" evidence="1">
    <location>
        <begin position="165"/>
        <end position="184"/>
    </location>
</feature>
<gene>
    <name evidence="2" type="primary">Vigan.06G143600</name>
    <name evidence="2" type="ORF">VIGAN_06143600</name>
</gene>
<sequence>MPFDASKSPRTLSEDHASMNLVSFWVSDVDLDHRLKKSIPISGFIVIGITRDDNFFVESIRRRKAIREGMSSIAASLFSLGSVVGNLVASLILNIVDDITSKGGKQSWVSDNINKGHYDNDRTQVQVPPPPSFGEYEGQQLKKCKHPRHPGATETHRKMYTETFWRPPWGRGPTQRSHKRSLGLNESLLQIEPLHQIAAPPPRFPSSSH</sequence>
<proteinExistence type="predicted"/>
<organism evidence="2 3">
    <name type="scientific">Vigna angularis var. angularis</name>
    <dbReference type="NCBI Taxonomy" id="157739"/>
    <lineage>
        <taxon>Eukaryota</taxon>
        <taxon>Viridiplantae</taxon>
        <taxon>Streptophyta</taxon>
        <taxon>Embryophyta</taxon>
        <taxon>Tracheophyta</taxon>
        <taxon>Spermatophyta</taxon>
        <taxon>Magnoliopsida</taxon>
        <taxon>eudicotyledons</taxon>
        <taxon>Gunneridae</taxon>
        <taxon>Pentapetalae</taxon>
        <taxon>rosids</taxon>
        <taxon>fabids</taxon>
        <taxon>Fabales</taxon>
        <taxon>Fabaceae</taxon>
        <taxon>Papilionoideae</taxon>
        <taxon>50 kb inversion clade</taxon>
        <taxon>NPAAA clade</taxon>
        <taxon>indigoferoid/millettioid clade</taxon>
        <taxon>Phaseoleae</taxon>
        <taxon>Vigna</taxon>
    </lineage>
</organism>
<dbReference type="Proteomes" id="UP000291084">
    <property type="component" value="Chromosome 6"/>
</dbReference>
<name>A0A0S3SBQ4_PHAAN</name>
<evidence type="ECO:0000313" key="3">
    <source>
        <dbReference type="Proteomes" id="UP000291084"/>
    </source>
</evidence>
<reference evidence="2 3" key="1">
    <citation type="journal article" date="2015" name="Sci. Rep.">
        <title>The power of single molecule real-time sequencing technology in the de novo assembly of a eukaryotic genome.</title>
        <authorList>
            <person name="Sakai H."/>
            <person name="Naito K."/>
            <person name="Ogiso-Tanaka E."/>
            <person name="Takahashi Y."/>
            <person name="Iseki K."/>
            <person name="Muto C."/>
            <person name="Satou K."/>
            <person name="Teruya K."/>
            <person name="Shiroma A."/>
            <person name="Shimoji M."/>
            <person name="Hirano T."/>
            <person name="Itoh T."/>
            <person name="Kaga A."/>
            <person name="Tomooka N."/>
        </authorList>
    </citation>
    <scope>NUCLEOTIDE SEQUENCE [LARGE SCALE GENOMIC DNA]</scope>
    <source>
        <strain evidence="3">cv. Shumari</strain>
    </source>
</reference>
<dbReference type="InterPro" id="IPR036259">
    <property type="entry name" value="MFS_trans_sf"/>
</dbReference>
<accession>A0A0S3SBQ4</accession>
<dbReference type="AlphaFoldDB" id="A0A0S3SBQ4"/>
<evidence type="ECO:0000313" key="2">
    <source>
        <dbReference type="EMBL" id="BAT90231.1"/>
    </source>
</evidence>
<protein>
    <submittedName>
        <fullName evidence="2">Uncharacterized protein</fullName>
    </submittedName>
</protein>
<dbReference type="Gene3D" id="1.20.1250.20">
    <property type="entry name" value="MFS general substrate transporter like domains"/>
    <property type="match status" value="1"/>
</dbReference>
<keyword evidence="3" id="KW-1185">Reference proteome</keyword>